<dbReference type="EMBL" id="CP080544">
    <property type="protein sequence ID" value="QYR53941.1"/>
    <property type="molecule type" value="Genomic_DNA"/>
</dbReference>
<evidence type="ECO:0000256" key="7">
    <source>
        <dbReference type="ARBA" id="ARBA00023239"/>
    </source>
</evidence>
<keyword evidence="5" id="KW-0190">Covalent protein-DNA linkage</keyword>
<dbReference type="Pfam" id="PF02586">
    <property type="entry name" value="SRAP"/>
    <property type="match status" value="1"/>
</dbReference>
<evidence type="ECO:0000256" key="4">
    <source>
        <dbReference type="ARBA" id="ARBA00022801"/>
    </source>
</evidence>
<keyword evidence="3" id="KW-0227">DNA damage</keyword>
<accession>A0ABX8WSY4</accession>
<dbReference type="PANTHER" id="PTHR13604">
    <property type="entry name" value="DC12-RELATED"/>
    <property type="match status" value="1"/>
</dbReference>
<sequence>MCYSAQIEQSYKDYVRKFGADISIDEFAKVFWSDRSAKTPKAMRQAFLNSSEPWANEIIQGIEALNKEQSAKFEQELFAQKTRLNKAVVSLKTKETKKALEDKRIASNKIKAAESRLKDLKRSKLEPKDSRVFPGIFSTVVAAENGKRFVAPMRYGCRLAGKPASYDQRYPGTYNARRDSLEGFWRQQFGYTHALIIADKFYENVEIDCKNVVLEFEPRDGEPMLIACLWSRWTDPKGIEPDLLSFAAITDEPEPEVAAAGHDRTIINIKPEHVDAWLNPDPANLEALYAIFDDKRHPYYEHRIAA</sequence>
<keyword evidence="10" id="KW-1185">Reference proteome</keyword>
<evidence type="ECO:0000256" key="3">
    <source>
        <dbReference type="ARBA" id="ARBA00022763"/>
    </source>
</evidence>
<name>A0ABX8WSY4_9GAMM</name>
<evidence type="ECO:0000313" key="10">
    <source>
        <dbReference type="Proteomes" id="UP000824755"/>
    </source>
</evidence>
<dbReference type="Gene3D" id="3.90.1680.10">
    <property type="entry name" value="SOS response associated peptidase-like"/>
    <property type="match status" value="1"/>
</dbReference>
<evidence type="ECO:0000256" key="1">
    <source>
        <dbReference type="ARBA" id="ARBA00008136"/>
    </source>
</evidence>
<evidence type="ECO:0000256" key="5">
    <source>
        <dbReference type="ARBA" id="ARBA00023124"/>
    </source>
</evidence>
<evidence type="ECO:0000256" key="6">
    <source>
        <dbReference type="ARBA" id="ARBA00023125"/>
    </source>
</evidence>
<dbReference type="PANTHER" id="PTHR13604:SF0">
    <property type="entry name" value="ABASIC SITE PROCESSING PROTEIN HMCES"/>
    <property type="match status" value="1"/>
</dbReference>
<dbReference type="Proteomes" id="UP000824755">
    <property type="component" value="Chromosome"/>
</dbReference>
<evidence type="ECO:0000256" key="2">
    <source>
        <dbReference type="ARBA" id="ARBA00022670"/>
    </source>
</evidence>
<comment type="similarity">
    <text evidence="1 8">Belongs to the SOS response-associated peptidase family.</text>
</comment>
<dbReference type="InterPro" id="IPR036590">
    <property type="entry name" value="SRAP-like"/>
</dbReference>
<reference evidence="9 10" key="1">
    <citation type="submission" date="2021-08" db="EMBL/GenBank/DDBJ databases">
        <title>Lysobacter sp. strain CJ11 Genome sequencing and assembly.</title>
        <authorList>
            <person name="Kim I."/>
        </authorList>
    </citation>
    <scope>NUCLEOTIDE SEQUENCE [LARGE SCALE GENOMIC DNA]</scope>
    <source>
        <strain evidence="9 10">CJ11</strain>
    </source>
</reference>
<proteinExistence type="inferred from homology"/>
<keyword evidence="4 8" id="KW-0378">Hydrolase</keyword>
<keyword evidence="7" id="KW-0456">Lyase</keyword>
<organism evidence="9 10">
    <name type="scientific">Lysobacter soyae</name>
    <dbReference type="NCBI Taxonomy" id="2764185"/>
    <lineage>
        <taxon>Bacteria</taxon>
        <taxon>Pseudomonadati</taxon>
        <taxon>Pseudomonadota</taxon>
        <taxon>Gammaproteobacteria</taxon>
        <taxon>Lysobacterales</taxon>
        <taxon>Lysobacteraceae</taxon>
        <taxon>Lysobacter</taxon>
    </lineage>
</organism>
<keyword evidence="2 8" id="KW-0645">Protease</keyword>
<protein>
    <recommendedName>
        <fullName evidence="8">Abasic site processing protein</fullName>
        <ecNumber evidence="8">3.4.-.-</ecNumber>
    </recommendedName>
</protein>
<dbReference type="EC" id="3.4.-.-" evidence="8"/>
<gene>
    <name evidence="9" type="ORF">H8L67_04880</name>
</gene>
<dbReference type="RefSeq" id="WP_220380746.1">
    <property type="nucleotide sequence ID" value="NZ_CP080544.1"/>
</dbReference>
<evidence type="ECO:0000256" key="8">
    <source>
        <dbReference type="RuleBase" id="RU364100"/>
    </source>
</evidence>
<dbReference type="InterPro" id="IPR003738">
    <property type="entry name" value="SRAP"/>
</dbReference>
<evidence type="ECO:0000313" key="9">
    <source>
        <dbReference type="EMBL" id="QYR53941.1"/>
    </source>
</evidence>
<keyword evidence="6" id="KW-0238">DNA-binding</keyword>
<dbReference type="SUPFAM" id="SSF143081">
    <property type="entry name" value="BB1717-like"/>
    <property type="match status" value="1"/>
</dbReference>